<evidence type="ECO:0000259" key="15">
    <source>
        <dbReference type="SMART" id="SM01060"/>
    </source>
</evidence>
<evidence type="ECO:0000256" key="12">
    <source>
        <dbReference type="PIRSR" id="PIRSR038927-2"/>
    </source>
</evidence>
<dbReference type="GO" id="GO:0020037">
    <property type="term" value="F:heme binding"/>
    <property type="evidence" value="ECO:0007669"/>
    <property type="project" value="UniProtKB-UniRule"/>
</dbReference>
<evidence type="ECO:0000256" key="1">
    <source>
        <dbReference type="ARBA" id="ARBA00001971"/>
    </source>
</evidence>
<evidence type="ECO:0000256" key="4">
    <source>
        <dbReference type="ARBA" id="ARBA00022559"/>
    </source>
</evidence>
<evidence type="ECO:0000256" key="2">
    <source>
        <dbReference type="ARBA" id="ARBA00010660"/>
    </source>
</evidence>
<keyword evidence="5 10" id="KW-0349">Heme</keyword>
<comment type="cofactor">
    <cofactor evidence="1 10 12">
        <name>heme</name>
        <dbReference type="ChEBI" id="CHEBI:30413"/>
    </cofactor>
</comment>
<evidence type="ECO:0000256" key="11">
    <source>
        <dbReference type="PIRSR" id="PIRSR038927-1"/>
    </source>
</evidence>
<reference evidence="17" key="1">
    <citation type="journal article" date="2021" name="Science">
        <title>Hunting the eagle killer: A cyanobacterial neurotoxin causes vacuolar myelinopathy.</title>
        <authorList>
            <person name="Breinlinger S."/>
            <person name="Phillips T.J."/>
            <person name="Haram B.N."/>
            <person name="Mares J."/>
            <person name="Martinez Yerena J.A."/>
            <person name="Hrouzek P."/>
            <person name="Sobotka R."/>
            <person name="Henderson W.M."/>
            <person name="Schmieder P."/>
            <person name="Williams S.M."/>
            <person name="Lauderdale J.D."/>
            <person name="Wilde H.D."/>
            <person name="Gerrin W."/>
            <person name="Kust A."/>
            <person name="Washington J.W."/>
            <person name="Wagner C."/>
            <person name="Geier B."/>
            <person name="Liebeke M."/>
            <person name="Enke H."/>
            <person name="Niedermeyer T.H.J."/>
            <person name="Wilde S.B."/>
        </authorList>
    </citation>
    <scope>NUCLEOTIDE SEQUENCE [LARGE SCALE GENOMIC DNA]</scope>
    <source>
        <strain evidence="17">Thurmond2011</strain>
    </source>
</reference>
<evidence type="ECO:0000256" key="6">
    <source>
        <dbReference type="ARBA" id="ARBA00022723"/>
    </source>
</evidence>
<dbReference type="Gene3D" id="2.40.180.10">
    <property type="entry name" value="Catalase core domain"/>
    <property type="match status" value="1"/>
</dbReference>
<dbReference type="Pfam" id="PF18011">
    <property type="entry name" value="Catalase_C"/>
    <property type="match status" value="1"/>
</dbReference>
<dbReference type="CDD" id="cd08155">
    <property type="entry name" value="catalase_clade_2"/>
    <property type="match status" value="1"/>
</dbReference>
<evidence type="ECO:0000256" key="14">
    <source>
        <dbReference type="SAM" id="MobiDB-lite"/>
    </source>
</evidence>
<organism evidence="16 17">
    <name type="scientific">Aetokthonos hydrillicola Thurmond2011</name>
    <dbReference type="NCBI Taxonomy" id="2712845"/>
    <lineage>
        <taxon>Bacteria</taxon>
        <taxon>Bacillati</taxon>
        <taxon>Cyanobacteriota</taxon>
        <taxon>Cyanophyceae</taxon>
        <taxon>Nostocales</taxon>
        <taxon>Hapalosiphonaceae</taxon>
        <taxon>Aetokthonos</taxon>
    </lineage>
</organism>
<dbReference type="GO" id="GO:0004096">
    <property type="term" value="F:catalase activity"/>
    <property type="evidence" value="ECO:0007669"/>
    <property type="project" value="UniProtKB-UniRule"/>
</dbReference>
<dbReference type="PANTHER" id="PTHR42821:SF1">
    <property type="entry name" value="CATALASE-B"/>
    <property type="match status" value="1"/>
</dbReference>
<evidence type="ECO:0000256" key="7">
    <source>
        <dbReference type="ARBA" id="ARBA00023002"/>
    </source>
</evidence>
<evidence type="ECO:0000256" key="13">
    <source>
        <dbReference type="PIRSR" id="PIRSR038927-3"/>
    </source>
</evidence>
<feature type="compositionally biased region" description="Basic and acidic residues" evidence="14">
    <location>
        <begin position="10"/>
        <end position="25"/>
    </location>
</feature>
<dbReference type="EMBL" id="JAALHA020000030">
    <property type="protein sequence ID" value="MDR9900063.1"/>
    <property type="molecule type" value="Genomic_DNA"/>
</dbReference>
<dbReference type="PANTHER" id="PTHR42821">
    <property type="entry name" value="CATALASE"/>
    <property type="match status" value="1"/>
</dbReference>
<dbReference type="InterPro" id="IPR011614">
    <property type="entry name" value="Catalase_core"/>
</dbReference>
<evidence type="ECO:0000256" key="10">
    <source>
        <dbReference type="PIRNR" id="PIRNR038927"/>
    </source>
</evidence>
<dbReference type="SUPFAM" id="SSF52317">
    <property type="entry name" value="Class I glutamine amidotransferase-like"/>
    <property type="match status" value="1"/>
</dbReference>
<feature type="binding site" evidence="13">
    <location>
        <position position="72"/>
    </location>
    <ligand>
        <name>heme</name>
        <dbReference type="ChEBI" id="CHEBI:30413"/>
    </ligand>
</feature>
<feature type="compositionally biased region" description="Polar residues" evidence="14">
    <location>
        <begin position="515"/>
        <end position="526"/>
    </location>
</feature>
<dbReference type="GO" id="GO:0006979">
    <property type="term" value="P:response to oxidative stress"/>
    <property type="evidence" value="ECO:0007669"/>
    <property type="project" value="InterPro"/>
</dbReference>
<dbReference type="SMART" id="SM01060">
    <property type="entry name" value="Catalase"/>
    <property type="match status" value="1"/>
</dbReference>
<dbReference type="PROSITE" id="PS51402">
    <property type="entry name" value="CATALASE_3"/>
    <property type="match status" value="1"/>
</dbReference>
<feature type="binding site" description="axial binding residue" evidence="12">
    <location>
        <position position="362"/>
    </location>
    <ligand>
        <name>heme</name>
        <dbReference type="ChEBI" id="CHEBI:30413"/>
    </ligand>
    <ligandPart>
        <name>Fe</name>
        <dbReference type="ChEBI" id="CHEBI:18248"/>
    </ligandPart>
</feature>
<feature type="region of interest" description="Disordered" evidence="14">
    <location>
        <begin position="514"/>
        <end position="533"/>
    </location>
</feature>
<dbReference type="CDD" id="cd03132">
    <property type="entry name" value="GATase1_catalase"/>
    <property type="match status" value="1"/>
</dbReference>
<dbReference type="InterPro" id="IPR029062">
    <property type="entry name" value="Class_I_gatase-like"/>
</dbReference>
<feature type="binding site" evidence="13">
    <location>
        <position position="161"/>
    </location>
    <ligand>
        <name>heme</name>
        <dbReference type="ChEBI" id="CHEBI:30413"/>
    </ligand>
</feature>
<dbReference type="InterPro" id="IPR018028">
    <property type="entry name" value="Catalase"/>
</dbReference>
<name>A0AAP5MDT4_9CYAN</name>
<keyword evidence="6 10" id="KW-0479">Metal-binding</keyword>
<gene>
    <name evidence="16" type="ORF">G7B40_036750</name>
</gene>
<dbReference type="RefSeq" id="WP_208350138.1">
    <property type="nucleotide sequence ID" value="NZ_JAALHA020000030.1"/>
</dbReference>
<feature type="binding site" evidence="13">
    <location>
        <position position="358"/>
    </location>
    <ligand>
        <name>heme</name>
        <dbReference type="ChEBI" id="CHEBI:30413"/>
    </ligand>
</feature>
<dbReference type="Proteomes" id="UP000667802">
    <property type="component" value="Unassembled WGS sequence"/>
</dbReference>
<feature type="binding site" evidence="13">
    <location>
        <position position="112"/>
    </location>
    <ligand>
        <name>heme</name>
        <dbReference type="ChEBI" id="CHEBI:30413"/>
    </ligand>
</feature>
<feature type="active site" evidence="11">
    <location>
        <position position="148"/>
    </location>
</feature>
<evidence type="ECO:0000256" key="8">
    <source>
        <dbReference type="ARBA" id="ARBA00023004"/>
    </source>
</evidence>
<evidence type="ECO:0000313" key="16">
    <source>
        <dbReference type="EMBL" id="MDR9900063.1"/>
    </source>
</evidence>
<accession>A0AAP5MDT4</accession>
<dbReference type="InterPro" id="IPR010582">
    <property type="entry name" value="Catalase_immune_responsive"/>
</dbReference>
<evidence type="ECO:0000313" key="17">
    <source>
        <dbReference type="Proteomes" id="UP000667802"/>
    </source>
</evidence>
<dbReference type="EC" id="1.11.1.6" evidence="3 10"/>
<keyword evidence="4 10" id="KW-0575">Peroxidase</keyword>
<sequence length="720" mass="81254">MTERNQVNEQSKDKNLEPFRKEVGEHLTSNEGIGIPNTDDSLKAGDRGPTLLEDFHLREKMTHFDRERIPERVVHARGTGIHGYFQPYESLVDLTKAKFLQDPSVKTPVFVRFSTVAGFRGSADTVRDVRGFAVKFYTEDGNYDMVGNNIPVFFIQDGIKFPDVVHALKPEPHNEMPQAAAAHDNFWDFISLVPESMHMIMWILSDRTLPRSYRMMQGFGVHTFRFVNEQGKARFVKFHWKPLLGVHSFVWDEAQKLAGKDPDYHRRDMWEAIEKGDYPEYELGVQIIEEEDEFKFDFDILDATKIIPEELVPVRPIGKMVLNRNPENFFAETEQVAFQPSHVVPGIDYSNDPLLQARLMSYHDTQEHRLGSANFEHLPINRPVCPVHNNQRDGFMQMNIYQGKTNYYPNSLGGGCPMTSPEAMAGYAHYMEKVEGHKIRQRSKSFSDHFTQATLFWNSLSAPEKEHLVKAAHFELGKVESKEVRQRMVENFNHVDHELAKLIAMGIGVPAPTHAATQNHGQSSPAVSIENMPKPNTIKTRRIGILAADGFDYSQLSAIKQALEGAGALPEVVSKFKGKIKSADGQEVEVSKTFLTSASVMFDAIYVPGGKQSIETLKKEADVIEFINDALKHYKAIAATGEGVDLLMMAPDVKLIGLDKQQSNGHLSSQKGVITSRNPSDINSVAQDFVQAITMHRHWTRTQPEVNLPQSEAKVKIVST</sequence>
<dbReference type="InterPro" id="IPR024708">
    <property type="entry name" value="Catalase_AS"/>
</dbReference>
<dbReference type="FunFam" id="2.40.180.10:FF:000003">
    <property type="entry name" value="Catalase"/>
    <property type="match status" value="1"/>
</dbReference>
<evidence type="ECO:0000256" key="5">
    <source>
        <dbReference type="ARBA" id="ARBA00022617"/>
    </source>
</evidence>
<evidence type="ECO:0000256" key="3">
    <source>
        <dbReference type="ARBA" id="ARBA00012314"/>
    </source>
</evidence>
<keyword evidence="7 10" id="KW-0560">Oxidoreductase</keyword>
<proteinExistence type="inferred from homology"/>
<dbReference type="InterPro" id="IPR043156">
    <property type="entry name" value="Catalase_clade2_helical"/>
</dbReference>
<comment type="similarity">
    <text evidence="2">Belongs to the catalase family. HPII subfamily.</text>
</comment>
<dbReference type="Gene3D" id="1.20.1370.20">
    <property type="match status" value="1"/>
</dbReference>
<dbReference type="InterPro" id="IPR024712">
    <property type="entry name" value="Catalase_clade2"/>
</dbReference>
<dbReference type="InterPro" id="IPR041399">
    <property type="entry name" value="Catalase_large_C"/>
</dbReference>
<dbReference type="Pfam" id="PF06628">
    <property type="entry name" value="Catalase-rel"/>
    <property type="match status" value="1"/>
</dbReference>
<protein>
    <recommendedName>
        <fullName evidence="3 10">Catalase</fullName>
        <ecNumber evidence="3 10">1.11.1.6</ecNumber>
    </recommendedName>
</protein>
<dbReference type="GO" id="GO:0042744">
    <property type="term" value="P:hydrogen peroxide catabolic process"/>
    <property type="evidence" value="ECO:0007669"/>
    <property type="project" value="UniProtKB-UniRule"/>
</dbReference>
<comment type="function">
    <text evidence="10">Decomposes hydrogen peroxide into water and oxygen; serves to protect cells from the toxic effects of hydrogen peroxide.</text>
</comment>
<dbReference type="PRINTS" id="PR00067">
    <property type="entry name" value="CATALASE"/>
</dbReference>
<dbReference type="GO" id="GO:0046872">
    <property type="term" value="F:metal ion binding"/>
    <property type="evidence" value="ECO:0007669"/>
    <property type="project" value="UniProtKB-KW"/>
</dbReference>
<dbReference type="PIRSF" id="PIRSF038927">
    <property type="entry name" value="Catalase_clade2"/>
    <property type="match status" value="1"/>
</dbReference>
<dbReference type="AlphaFoldDB" id="A0AAP5MDT4"/>
<dbReference type="Pfam" id="PF00199">
    <property type="entry name" value="Catalase"/>
    <property type="match status" value="1"/>
</dbReference>
<dbReference type="InterPro" id="IPR020835">
    <property type="entry name" value="Catalase_sf"/>
</dbReference>
<dbReference type="PROSITE" id="PS00438">
    <property type="entry name" value="CATALASE_2"/>
    <property type="match status" value="1"/>
</dbReference>
<keyword evidence="8 10" id="KW-0408">Iron</keyword>
<feature type="domain" description="Catalase core" evidence="15">
    <location>
        <begin position="28"/>
        <end position="416"/>
    </location>
</feature>
<feature type="binding site" evidence="13">
    <location>
        <position position="369"/>
    </location>
    <ligand>
        <name>heme</name>
        <dbReference type="ChEBI" id="CHEBI:30413"/>
    </ligand>
</feature>
<dbReference type="FunFam" id="1.20.1370.20:FF:000001">
    <property type="entry name" value="Catalase HPII"/>
    <property type="match status" value="1"/>
</dbReference>
<comment type="catalytic activity">
    <reaction evidence="10">
        <text>2 H2O2 = O2 + 2 H2O</text>
        <dbReference type="Rhea" id="RHEA:20309"/>
        <dbReference type="ChEBI" id="CHEBI:15377"/>
        <dbReference type="ChEBI" id="CHEBI:15379"/>
        <dbReference type="ChEBI" id="CHEBI:16240"/>
        <dbReference type="EC" id="1.11.1.6"/>
    </reaction>
</comment>
<evidence type="ECO:0000256" key="9">
    <source>
        <dbReference type="ARBA" id="ARBA00023324"/>
    </source>
</evidence>
<keyword evidence="9 10" id="KW-0376">Hydrogen peroxide</keyword>
<feature type="region of interest" description="Disordered" evidence="14">
    <location>
        <begin position="1"/>
        <end position="46"/>
    </location>
</feature>
<dbReference type="GO" id="GO:0005829">
    <property type="term" value="C:cytosol"/>
    <property type="evidence" value="ECO:0007669"/>
    <property type="project" value="TreeGrafter"/>
</dbReference>
<keyword evidence="17" id="KW-1185">Reference proteome</keyword>
<comment type="caution">
    <text evidence="16">The sequence shown here is derived from an EMBL/GenBank/DDBJ whole genome shotgun (WGS) entry which is preliminary data.</text>
</comment>
<dbReference type="SUPFAM" id="SSF56634">
    <property type="entry name" value="Heme-dependent catalase-like"/>
    <property type="match status" value="1"/>
</dbReference>
<feature type="active site" evidence="11">
    <location>
        <position position="75"/>
    </location>
</feature>
<dbReference type="Gene3D" id="3.40.50.880">
    <property type="match status" value="1"/>
</dbReference>